<feature type="compositionally biased region" description="Basic and acidic residues" evidence="1">
    <location>
        <begin position="2005"/>
        <end position="2017"/>
    </location>
</feature>
<evidence type="ECO:0000313" key="2">
    <source>
        <dbReference type="EMBL" id="EDW91592.2"/>
    </source>
</evidence>
<accession>B4P4A6</accession>
<feature type="region of interest" description="Disordered" evidence="1">
    <location>
        <begin position="1893"/>
        <end position="1923"/>
    </location>
</feature>
<gene>
    <name evidence="2" type="primary">Dyak\GE13892</name>
    <name evidence="2" type="synonym">dyak_GLEANR_14061</name>
    <name evidence="2" type="synonym">GE13892</name>
    <name evidence="2" type="ORF">Dyak_GE13892</name>
</gene>
<feature type="compositionally biased region" description="Polar residues" evidence="1">
    <location>
        <begin position="412"/>
        <end position="443"/>
    </location>
</feature>
<feature type="compositionally biased region" description="Low complexity" evidence="1">
    <location>
        <begin position="1024"/>
        <end position="1037"/>
    </location>
</feature>
<feature type="compositionally biased region" description="Basic residues" evidence="1">
    <location>
        <begin position="2131"/>
        <end position="2148"/>
    </location>
</feature>
<feature type="region of interest" description="Disordered" evidence="1">
    <location>
        <begin position="1719"/>
        <end position="1773"/>
    </location>
</feature>
<reference evidence="2 3" key="2">
    <citation type="journal article" date="2007" name="PLoS Biol.">
        <title>Principles of genome evolution in the Drosophila melanogaster species group.</title>
        <authorList>
            <person name="Ranz J.M."/>
            <person name="Maurin D."/>
            <person name="Chan Y.S."/>
            <person name="von Grotthuss M."/>
            <person name="Hillier L.W."/>
            <person name="Roote J."/>
            <person name="Ashburner M."/>
            <person name="Bergman C.M."/>
        </authorList>
    </citation>
    <scope>NUCLEOTIDE SEQUENCE [LARGE SCALE GENOMIC DNA]</scope>
    <source>
        <strain evidence="3">Tai18E2 / Tucson 14021-0261.01</strain>
    </source>
</reference>
<feature type="compositionally biased region" description="Basic and acidic residues" evidence="1">
    <location>
        <begin position="779"/>
        <end position="807"/>
    </location>
</feature>
<feature type="region of interest" description="Disordered" evidence="1">
    <location>
        <begin position="1259"/>
        <end position="1422"/>
    </location>
</feature>
<feature type="compositionally biased region" description="Polar residues" evidence="1">
    <location>
        <begin position="1626"/>
        <end position="1638"/>
    </location>
</feature>
<feature type="compositionally biased region" description="Polar residues" evidence="1">
    <location>
        <begin position="1894"/>
        <end position="1923"/>
    </location>
</feature>
<feature type="compositionally biased region" description="Low complexity" evidence="1">
    <location>
        <begin position="1719"/>
        <end position="1739"/>
    </location>
</feature>
<feature type="compositionally biased region" description="Basic and acidic residues" evidence="1">
    <location>
        <begin position="1962"/>
        <end position="1982"/>
    </location>
</feature>
<feature type="region of interest" description="Disordered" evidence="1">
    <location>
        <begin position="1962"/>
        <end position="2079"/>
    </location>
</feature>
<evidence type="ECO:0000256" key="1">
    <source>
        <dbReference type="SAM" id="MobiDB-lite"/>
    </source>
</evidence>
<dbReference type="EMBL" id="CM000158">
    <property type="protein sequence ID" value="EDW91592.2"/>
    <property type="molecule type" value="Genomic_DNA"/>
</dbReference>
<feature type="compositionally biased region" description="Polar residues" evidence="1">
    <location>
        <begin position="2039"/>
        <end position="2048"/>
    </location>
</feature>
<proteinExistence type="predicted"/>
<sequence length="2270" mass="255027">MVRSRVLTNSAKQASMNAYQQLWQQQQFARGPWVAAMPEYWHSVCNKLGGAMPRMAVMAPPEVSSRKLSRLRRQLMRSPRETAPIQSFIPNYGLQFQRGYANAGNGSCPSGSVSRAALLTPGCILAACQNQRYDGAGPAVGVASTPQQPHLHLNQGNLFNYPVAANAVQWQQQQYQVQQQHRQFLLQQQQKTAPVGILKNSSRAAAGQQFKGDYHTISPAKTKKVTIGNTCDTATTYQNPVVEQIKLRPDIPPKPNRKTKLITLRKERQQLQQLQLQHEILKQRESMQNQKEQVHPKDLQHEKISRKQLENHKTHLEPNTCESFNFGKLADRFIKGFSCDSDTETPMFAAANAEIKPLNPGNEKPYSKNFSYEGTEVKTTQEKRELSNKESKSSLPGLFDRISKRMELENDSSTITLTTEQNPSKPPLQSRTSLTDKATNTVSDPLKKYLKPGPQKAISTTSATSKGSRKMNINELLRKEKVKGLDDNPMWHSLMQLVAHMCEAKEKEKGEGEQKSRLMAGSGQDGLRKQYSVYLMVTSDEEEDDDDTTFPKANGEQKGSAPKLGNHQGIHRGNEYAERCSNVYQAEHPRLVRRKCSRKRLNPRLRDLSIPYPSTQTQLPMRRPLHWPKPDYSKPQGRTSRTRNPSRARSHSASKPIVGKRSQRSLRANLDEKRSWRQGTKLKESASFAGFGSHFVGITLHSERRRRVSGGDCEYHQQPNLLRNPLVVRSGHLPDDEECHPSCPYRGNYQTQNTCPQPSNQYYNQSYKCPHNQSSYYDNRNHGTHQEVHGTHQQNHETHQQNHETHQQNHGSPCHQCYEQQTRTQVRSQSQPRDRHGSECGCDRPAGRRAYRTPSSHYMEYREFQHSPKRNPAVEKHKYSEYPPDAHRRNRLQKKTSDCSCGCPEPLPERKRVQKTKRLQKQHSECSCESEEKQQVQRSKRMKLSSSDCSCEVERAPKRPPVHRKTTPDKAYYLRKPTPAAQTCPVRCHARSHIQGPAPPPPVPKRKCPAAAPPPVSKKPTPKTKPTCTPNTKTSSPRKGCSACNRISDEESDANDYVEHGRSQTQVLRNPLVQSRSYDDHGAPPYESCSEDCPAQRRARSSSCKRTKPENRSRSCKEPPICSNETLMEKPVKSYRFNCPENGKCASCRKLCPNCNKVLAQKKKTPSAKKYAAAVAQKCCPMCGLLPMMPNISIPNVASGNRIIYKTLGRCRPRKLPKSRYELTICCKKRCQGGRNSHYMTGTIATGLKRRAKAAMTGVNPVAPSGMSSHRQGVRPSPSPPQNMHSHHPVYQSTGHVRSPSRAGHSSPATSGQQRERPAAPPPFKMRSPSANLVQKSEKREREREQIPYQDYQERTRTALPVLEIHSSVRGSSHPREHAHSYRAQPEPGPSSRSEQNRTEPPASIRSRPEPPEIPASLVAPASMDADINEPVRRGASYLGTELNPFYRGSFLRVRQSRDSPQTRLSPIHQRGEKIPEVPKSPKVPGMGMPVKYTKLSQLQAWVFGDPFVKGNNDSGAWSWRQIFGRRKKRSTAKDKPAKTVEATKQHRKDAGQGSQTDHSQDSQAEVCPHPRPAAQRSCPGSLNVPENMYVLKNCDRCQDYKVQPCNWNCKCRSRGTHCTGQCDNSYQDKSPTNSQESIPEAVNPRTKSPESSKSQLDLASQRRVGGNCAICQFCGQEEIRQPGQNMCPQCNEKIQAAVDNYHVQCHGQCQPIAGQPCPYQQDHQHSQPQYQPTGQWQQLSGNPYEHGQQHQPTGQWHQLSGNPYENSQQQPGDQPFNIIVLQDCNNHSLIDQLTAAISRGGGQVHVPTEAHNTYPNNHSSNYQSNPLAGYIDYEYVDPNRKEYAYEPEREDRYDYGYDVGPWRRDSFYQRDGYEDDGYLNYAPCNSYDCPSKHSINQKPESTSPDYSNQTRNQSTDYGQSQSCTCNCQFCRKAFETKDKLALLIAQALEIFISHNSSKAEKVNHHVQSHKNELVKGADPKIKAKKKRARKNVGSEPGEVTPPKSKQESPETPKSNKESQLGSAKSSKGKMSSQSTPSTKTISMQSSGPKIAKYLGNPGKVPSNQNDSSHDADSMGSQNKTPSFFLPNCEEHRCKHDCAGMCSRKPHDCERGCKSRCRGPCSKSGGGDGRSRRKASGKRQRSNQRHARCQQCNQAGEGRKWQEVDANDCPAGTAKSGNRNAGGSGIGKSALLGLSPIAHYRPGMLQFPVNYLLAGTNFRRRLVRTAAGVTLHQKPYVDKADAKDLPSFPSCKRRSSSPAAECRAPVRKWL</sequence>
<feature type="region of interest" description="Disordered" evidence="1">
    <location>
        <begin position="770"/>
        <end position="849"/>
    </location>
</feature>
<feature type="region of interest" description="Disordered" evidence="1">
    <location>
        <begin position="2105"/>
        <end position="2154"/>
    </location>
</feature>
<feature type="compositionally biased region" description="Basic and acidic residues" evidence="1">
    <location>
        <begin position="832"/>
        <end position="846"/>
    </location>
</feature>
<protein>
    <submittedName>
        <fullName evidence="2">Uncharacterized protein</fullName>
    </submittedName>
</protein>
<feature type="compositionally biased region" description="Low complexity" evidence="1">
    <location>
        <begin position="2023"/>
        <end position="2038"/>
    </location>
</feature>
<keyword evidence="3" id="KW-1185">Reference proteome</keyword>
<dbReference type="OrthoDB" id="7861334at2759"/>
<feature type="region of interest" description="Disordered" evidence="1">
    <location>
        <begin position="1527"/>
        <end position="1581"/>
    </location>
</feature>
<feature type="region of interest" description="Disordered" evidence="1">
    <location>
        <begin position="359"/>
        <end position="398"/>
    </location>
</feature>
<feature type="compositionally biased region" description="Basic and acidic residues" evidence="1">
    <location>
        <begin position="375"/>
        <end position="392"/>
    </location>
</feature>
<feature type="compositionally biased region" description="Basic residues" evidence="1">
    <location>
        <begin position="640"/>
        <end position="652"/>
    </location>
</feature>
<dbReference type="eggNOG" id="ENOG502R6E4">
    <property type="taxonomic scope" value="Eukaryota"/>
</dbReference>
<evidence type="ECO:0000313" key="3">
    <source>
        <dbReference type="Proteomes" id="UP000002282"/>
    </source>
</evidence>
<feature type="compositionally biased region" description="Basic and acidic residues" evidence="1">
    <location>
        <begin position="1336"/>
        <end position="1357"/>
    </location>
</feature>
<feature type="compositionally biased region" description="Polar residues" evidence="1">
    <location>
        <begin position="1553"/>
        <end position="1564"/>
    </location>
</feature>
<dbReference type="KEGG" id="dya:Dyak_GE13892"/>
<feature type="region of interest" description="Disordered" evidence="1">
    <location>
        <begin position="991"/>
        <end position="1045"/>
    </location>
</feature>
<feature type="region of interest" description="Disordered" evidence="1">
    <location>
        <begin position="607"/>
        <end position="678"/>
    </location>
</feature>
<feature type="region of interest" description="Disordered" evidence="1">
    <location>
        <begin position="412"/>
        <end position="469"/>
    </location>
</feature>
<organism evidence="2 3">
    <name type="scientific">Drosophila yakuba</name>
    <name type="common">Fruit fly</name>
    <dbReference type="NCBI Taxonomy" id="7245"/>
    <lineage>
        <taxon>Eukaryota</taxon>
        <taxon>Metazoa</taxon>
        <taxon>Ecdysozoa</taxon>
        <taxon>Arthropoda</taxon>
        <taxon>Hexapoda</taxon>
        <taxon>Insecta</taxon>
        <taxon>Pterygota</taxon>
        <taxon>Neoptera</taxon>
        <taxon>Endopterygota</taxon>
        <taxon>Diptera</taxon>
        <taxon>Brachycera</taxon>
        <taxon>Muscomorpha</taxon>
        <taxon>Ephydroidea</taxon>
        <taxon>Drosophilidae</taxon>
        <taxon>Drosophila</taxon>
        <taxon>Sophophora</taxon>
    </lineage>
</organism>
<name>B4P4A6_DROYA</name>
<feature type="region of interest" description="Disordered" evidence="1">
    <location>
        <begin position="1071"/>
        <end position="1094"/>
    </location>
</feature>
<feature type="compositionally biased region" description="Basic and acidic residues" evidence="1">
    <location>
        <begin position="1532"/>
        <end position="1551"/>
    </location>
</feature>
<feature type="compositionally biased region" description="Polar residues" evidence="1">
    <location>
        <begin position="1646"/>
        <end position="1659"/>
    </location>
</feature>
<feature type="compositionally biased region" description="Polar residues" evidence="1">
    <location>
        <begin position="457"/>
        <end position="466"/>
    </location>
</feature>
<reference evidence="2 3" key="1">
    <citation type="journal article" date="2007" name="Nature">
        <title>Evolution of genes and genomes on the Drosophila phylogeny.</title>
        <authorList>
            <consortium name="Drosophila 12 Genomes Consortium"/>
            <person name="Clark A.G."/>
            <person name="Eisen M.B."/>
            <person name="Smith D.R."/>
            <person name="Bergman C.M."/>
            <person name="Oliver B."/>
            <person name="Markow T.A."/>
            <person name="Kaufman T.C."/>
            <person name="Kellis M."/>
            <person name="Gelbart W."/>
            <person name="Iyer V.N."/>
            <person name="Pollard D.A."/>
            <person name="Sackton T.B."/>
            <person name="Larracuente A.M."/>
            <person name="Singh N.D."/>
            <person name="Abad J.P."/>
            <person name="Abt D.N."/>
            <person name="Adryan B."/>
            <person name="Aguade M."/>
            <person name="Akashi H."/>
            <person name="Anderson W.W."/>
            <person name="Aquadro C.F."/>
            <person name="Ardell D.H."/>
            <person name="Arguello R."/>
            <person name="Artieri C.G."/>
            <person name="Barbash D.A."/>
            <person name="Barker D."/>
            <person name="Barsanti P."/>
            <person name="Batterham P."/>
            <person name="Batzoglou S."/>
            <person name="Begun D."/>
            <person name="Bhutkar A."/>
            <person name="Blanco E."/>
            <person name="Bosak S.A."/>
            <person name="Bradley R.K."/>
            <person name="Brand A.D."/>
            <person name="Brent M.R."/>
            <person name="Brooks A.N."/>
            <person name="Brown R.H."/>
            <person name="Butlin R.K."/>
            <person name="Caggese C."/>
            <person name="Calvi B.R."/>
            <person name="Bernardo de Carvalho A."/>
            <person name="Caspi A."/>
            <person name="Castrezana S."/>
            <person name="Celniker S.E."/>
            <person name="Chang J.L."/>
            <person name="Chapple C."/>
            <person name="Chatterji S."/>
            <person name="Chinwalla A."/>
            <person name="Civetta A."/>
            <person name="Clifton S.W."/>
            <person name="Comeron J.M."/>
            <person name="Costello J.C."/>
            <person name="Coyne J.A."/>
            <person name="Daub J."/>
            <person name="David R.G."/>
            <person name="Delcher A.L."/>
            <person name="Delehaunty K."/>
            <person name="Do C.B."/>
            <person name="Ebling H."/>
            <person name="Edwards K."/>
            <person name="Eickbush T."/>
            <person name="Evans J.D."/>
            <person name="Filipski A."/>
            <person name="Findeiss S."/>
            <person name="Freyhult E."/>
            <person name="Fulton L."/>
            <person name="Fulton R."/>
            <person name="Garcia A.C."/>
            <person name="Gardiner A."/>
            <person name="Garfield D.A."/>
            <person name="Garvin B.E."/>
            <person name="Gibson G."/>
            <person name="Gilbert D."/>
            <person name="Gnerre S."/>
            <person name="Godfrey J."/>
            <person name="Good R."/>
            <person name="Gotea V."/>
            <person name="Gravely B."/>
            <person name="Greenberg A.J."/>
            <person name="Griffiths-Jones S."/>
            <person name="Gross S."/>
            <person name="Guigo R."/>
            <person name="Gustafson E.A."/>
            <person name="Haerty W."/>
            <person name="Hahn M.W."/>
            <person name="Halligan D.L."/>
            <person name="Halpern A.L."/>
            <person name="Halter G.M."/>
            <person name="Han M.V."/>
            <person name="Heger A."/>
            <person name="Hillier L."/>
            <person name="Hinrichs A.S."/>
            <person name="Holmes I."/>
            <person name="Hoskins R.A."/>
            <person name="Hubisz M.J."/>
            <person name="Hultmark D."/>
            <person name="Huntley M.A."/>
            <person name="Jaffe D.B."/>
            <person name="Jagadeeshan S."/>
            <person name="Jeck W.R."/>
            <person name="Johnson J."/>
            <person name="Jones C.D."/>
            <person name="Jordan W.C."/>
            <person name="Karpen G.H."/>
            <person name="Kataoka E."/>
            <person name="Keightley P.D."/>
            <person name="Kheradpour P."/>
            <person name="Kirkness E.F."/>
            <person name="Koerich L.B."/>
            <person name="Kristiansen K."/>
            <person name="Kudrna D."/>
            <person name="Kulathinal R.J."/>
            <person name="Kumar S."/>
            <person name="Kwok R."/>
            <person name="Lander E."/>
            <person name="Langley C.H."/>
            <person name="Lapoint R."/>
            <person name="Lazzaro B.P."/>
            <person name="Lee S.J."/>
            <person name="Levesque L."/>
            <person name="Li R."/>
            <person name="Lin C.F."/>
            <person name="Lin M.F."/>
            <person name="Lindblad-Toh K."/>
            <person name="Llopart A."/>
            <person name="Long M."/>
            <person name="Low L."/>
            <person name="Lozovsky E."/>
            <person name="Lu J."/>
            <person name="Luo M."/>
            <person name="Machado C.A."/>
            <person name="Makalowski W."/>
            <person name="Marzo M."/>
            <person name="Matsuda M."/>
            <person name="Matzkin L."/>
            <person name="McAllister B."/>
            <person name="McBride C.S."/>
            <person name="McKernan B."/>
            <person name="McKernan K."/>
            <person name="Mendez-Lago M."/>
            <person name="Minx P."/>
            <person name="Mollenhauer M.U."/>
            <person name="Montooth K."/>
            <person name="Mount S.M."/>
            <person name="Mu X."/>
            <person name="Myers E."/>
            <person name="Negre B."/>
            <person name="Newfeld S."/>
            <person name="Nielsen R."/>
            <person name="Noor M.A."/>
            <person name="O'Grady P."/>
            <person name="Pachter L."/>
            <person name="Papaceit M."/>
            <person name="Parisi M.J."/>
            <person name="Parisi M."/>
            <person name="Parts L."/>
            <person name="Pedersen J.S."/>
            <person name="Pesole G."/>
            <person name="Phillippy A.M."/>
            <person name="Ponting C.P."/>
            <person name="Pop M."/>
            <person name="Porcelli D."/>
            <person name="Powell J.R."/>
            <person name="Prohaska S."/>
            <person name="Pruitt K."/>
            <person name="Puig M."/>
            <person name="Quesneville H."/>
            <person name="Ram K.R."/>
            <person name="Rand D."/>
            <person name="Rasmussen M.D."/>
            <person name="Reed L.K."/>
            <person name="Reenan R."/>
            <person name="Reily A."/>
            <person name="Remington K.A."/>
            <person name="Rieger T.T."/>
            <person name="Ritchie M.G."/>
            <person name="Robin C."/>
            <person name="Rogers Y.H."/>
            <person name="Rohde C."/>
            <person name="Rozas J."/>
            <person name="Rubenfield M.J."/>
            <person name="Ruiz A."/>
            <person name="Russo S."/>
            <person name="Salzberg S.L."/>
            <person name="Sanchez-Gracia A."/>
            <person name="Saranga D.J."/>
            <person name="Sato H."/>
            <person name="Schaeffer S.W."/>
            <person name="Schatz M.C."/>
            <person name="Schlenke T."/>
            <person name="Schwartz R."/>
            <person name="Segarra C."/>
            <person name="Singh R.S."/>
            <person name="Sirot L."/>
            <person name="Sirota M."/>
            <person name="Sisneros N.B."/>
            <person name="Smith C.D."/>
            <person name="Smith T.F."/>
            <person name="Spieth J."/>
            <person name="Stage D.E."/>
            <person name="Stark A."/>
            <person name="Stephan W."/>
            <person name="Strausberg R.L."/>
            <person name="Strempel S."/>
            <person name="Sturgill D."/>
            <person name="Sutton G."/>
            <person name="Sutton G.G."/>
            <person name="Tao W."/>
            <person name="Teichmann S."/>
            <person name="Tobari Y.N."/>
            <person name="Tomimura Y."/>
            <person name="Tsolas J.M."/>
            <person name="Valente V.L."/>
            <person name="Venter E."/>
            <person name="Venter J.C."/>
            <person name="Vicario S."/>
            <person name="Vieira F.G."/>
            <person name="Vilella A.J."/>
            <person name="Villasante A."/>
            <person name="Walenz B."/>
            <person name="Wang J."/>
            <person name="Wasserman M."/>
            <person name="Watts T."/>
            <person name="Wilson D."/>
            <person name="Wilson R.K."/>
            <person name="Wing R.A."/>
            <person name="Wolfner M.F."/>
            <person name="Wong A."/>
            <person name="Wong G.K."/>
            <person name="Wu C.I."/>
            <person name="Wu G."/>
            <person name="Yamamoto D."/>
            <person name="Yang H.P."/>
            <person name="Yang S.P."/>
            <person name="Yorke J.A."/>
            <person name="Yoshida K."/>
            <person name="Zdobnov E."/>
            <person name="Zhang P."/>
            <person name="Zhang Y."/>
            <person name="Zimin A.V."/>
            <person name="Baldwin J."/>
            <person name="Abdouelleil A."/>
            <person name="Abdulkadir J."/>
            <person name="Abebe A."/>
            <person name="Abera B."/>
            <person name="Abreu J."/>
            <person name="Acer S.C."/>
            <person name="Aftuck L."/>
            <person name="Alexander A."/>
            <person name="An P."/>
            <person name="Anderson E."/>
            <person name="Anderson S."/>
            <person name="Arachi H."/>
            <person name="Azer M."/>
            <person name="Bachantsang P."/>
            <person name="Barry A."/>
            <person name="Bayul T."/>
            <person name="Berlin A."/>
            <person name="Bessette D."/>
            <person name="Bloom T."/>
            <person name="Blye J."/>
            <person name="Boguslavskiy L."/>
            <person name="Bonnet C."/>
            <person name="Boukhgalter B."/>
            <person name="Bourzgui I."/>
            <person name="Brown A."/>
            <person name="Cahill P."/>
            <person name="Channer S."/>
            <person name="Cheshatsang Y."/>
            <person name="Chuda L."/>
            <person name="Citroen M."/>
            <person name="Collymore A."/>
            <person name="Cooke P."/>
            <person name="Costello M."/>
            <person name="D'Aco K."/>
            <person name="Daza R."/>
            <person name="De Haan G."/>
            <person name="DeGray S."/>
            <person name="DeMaso C."/>
            <person name="Dhargay N."/>
            <person name="Dooley K."/>
            <person name="Dooley E."/>
            <person name="Doricent M."/>
            <person name="Dorje P."/>
            <person name="Dorjee K."/>
            <person name="Dupes A."/>
            <person name="Elong R."/>
            <person name="Falk J."/>
            <person name="Farina A."/>
            <person name="Faro S."/>
            <person name="Ferguson D."/>
            <person name="Fisher S."/>
            <person name="Foley C.D."/>
            <person name="Franke A."/>
            <person name="Friedrich D."/>
            <person name="Gadbois L."/>
            <person name="Gearin G."/>
            <person name="Gearin C.R."/>
            <person name="Giannoukos G."/>
            <person name="Goode T."/>
            <person name="Graham J."/>
            <person name="Grandbois E."/>
            <person name="Grewal S."/>
            <person name="Gyaltsen K."/>
            <person name="Hafez N."/>
            <person name="Hagos B."/>
            <person name="Hall J."/>
            <person name="Henson C."/>
            <person name="Hollinger A."/>
            <person name="Honan T."/>
            <person name="Huard M.D."/>
            <person name="Hughes L."/>
            <person name="Hurhula B."/>
            <person name="Husby M.E."/>
            <person name="Kamat A."/>
            <person name="Kanga B."/>
            <person name="Kashin S."/>
            <person name="Khazanovich D."/>
            <person name="Kisner P."/>
            <person name="Lance K."/>
            <person name="Lara M."/>
            <person name="Lee W."/>
            <person name="Lennon N."/>
            <person name="Letendre F."/>
            <person name="LeVine R."/>
            <person name="Lipovsky A."/>
            <person name="Liu X."/>
            <person name="Liu J."/>
            <person name="Liu S."/>
            <person name="Lokyitsang T."/>
            <person name="Lokyitsang Y."/>
            <person name="Lubonja R."/>
            <person name="Lui A."/>
            <person name="MacDonald P."/>
            <person name="Magnisalis V."/>
            <person name="Maru K."/>
            <person name="Matthews C."/>
            <person name="McCusker W."/>
            <person name="McDonough S."/>
            <person name="Mehta T."/>
            <person name="Meldrim J."/>
            <person name="Meneus L."/>
            <person name="Mihai O."/>
            <person name="Mihalev A."/>
            <person name="Mihova T."/>
            <person name="Mittelman R."/>
            <person name="Mlenga V."/>
            <person name="Montmayeur A."/>
            <person name="Mulrain L."/>
            <person name="Navidi A."/>
            <person name="Naylor J."/>
            <person name="Negash T."/>
            <person name="Nguyen T."/>
            <person name="Nguyen N."/>
            <person name="Nicol R."/>
            <person name="Norbu C."/>
            <person name="Norbu N."/>
            <person name="Novod N."/>
            <person name="O'Neill B."/>
            <person name="Osman S."/>
            <person name="Markiewicz E."/>
            <person name="Oyono O.L."/>
            <person name="Patti C."/>
            <person name="Phunkhang P."/>
            <person name="Pierre F."/>
            <person name="Priest M."/>
            <person name="Raghuraman S."/>
            <person name="Rege F."/>
            <person name="Reyes R."/>
            <person name="Rise C."/>
            <person name="Rogov P."/>
            <person name="Ross K."/>
            <person name="Ryan E."/>
            <person name="Settipalli S."/>
            <person name="Shea T."/>
            <person name="Sherpa N."/>
            <person name="Shi L."/>
            <person name="Shih D."/>
            <person name="Sparrow T."/>
            <person name="Spaulding J."/>
            <person name="Stalker J."/>
            <person name="Stange-Thomann N."/>
            <person name="Stavropoulos S."/>
            <person name="Stone C."/>
            <person name="Strader C."/>
            <person name="Tesfaye S."/>
            <person name="Thomson T."/>
            <person name="Thoulutsang Y."/>
            <person name="Thoulutsang D."/>
            <person name="Topham K."/>
            <person name="Topping I."/>
            <person name="Tsamla T."/>
            <person name="Vassiliev H."/>
            <person name="Vo A."/>
            <person name="Wangchuk T."/>
            <person name="Wangdi T."/>
            <person name="Weiand M."/>
            <person name="Wilkinson J."/>
            <person name="Wilson A."/>
            <person name="Yadav S."/>
            <person name="Young G."/>
            <person name="Yu Q."/>
            <person name="Zembek L."/>
            <person name="Zhong D."/>
            <person name="Zimmer A."/>
            <person name="Zwirko Z."/>
            <person name="Jaffe D.B."/>
            <person name="Alvarez P."/>
            <person name="Brockman W."/>
            <person name="Butler J."/>
            <person name="Chin C."/>
            <person name="Gnerre S."/>
            <person name="Grabherr M."/>
            <person name="Kleber M."/>
            <person name="Mauceli E."/>
            <person name="MacCallum I."/>
        </authorList>
    </citation>
    <scope>NUCLEOTIDE SEQUENCE [LARGE SCALE GENOMIC DNA]</scope>
    <source>
        <strain evidence="3">Tai18E2 / Tucson 14021-0261.01</strain>
    </source>
</reference>
<feature type="compositionally biased region" description="Low complexity" evidence="1">
    <location>
        <begin position="820"/>
        <end position="831"/>
    </location>
</feature>
<dbReference type="HOGENOM" id="CLU_237773_0_0_1"/>
<feature type="region of interest" description="Disordered" evidence="1">
    <location>
        <begin position="1626"/>
        <end position="1659"/>
    </location>
</feature>
<dbReference type="Proteomes" id="UP000002282">
    <property type="component" value="Chromosome 2R"/>
</dbReference>
<feature type="region of interest" description="Disordered" evidence="1">
    <location>
        <begin position="540"/>
        <end position="570"/>
    </location>
</feature>
<feature type="region of interest" description="Disordered" evidence="1">
    <location>
        <begin position="1454"/>
        <end position="1483"/>
    </location>
</feature>
<feature type="compositionally biased region" description="Polar residues" evidence="1">
    <location>
        <begin position="1750"/>
        <end position="1773"/>
    </location>
</feature>